<evidence type="ECO:0000313" key="2">
    <source>
        <dbReference type="Proteomes" id="UP000257109"/>
    </source>
</evidence>
<protein>
    <submittedName>
        <fullName evidence="1">Uncharacterized protein</fullName>
    </submittedName>
</protein>
<keyword evidence="2" id="KW-1185">Reference proteome</keyword>
<feature type="non-terminal residue" evidence="1">
    <location>
        <position position="1"/>
    </location>
</feature>
<comment type="caution">
    <text evidence="1">The sequence shown here is derived from an EMBL/GenBank/DDBJ whole genome shotgun (WGS) entry which is preliminary data.</text>
</comment>
<dbReference type="Proteomes" id="UP000257109">
    <property type="component" value="Unassembled WGS sequence"/>
</dbReference>
<organism evidence="1 2">
    <name type="scientific">Mucuna pruriens</name>
    <name type="common">Velvet bean</name>
    <name type="synonym">Dolichos pruriens</name>
    <dbReference type="NCBI Taxonomy" id="157652"/>
    <lineage>
        <taxon>Eukaryota</taxon>
        <taxon>Viridiplantae</taxon>
        <taxon>Streptophyta</taxon>
        <taxon>Embryophyta</taxon>
        <taxon>Tracheophyta</taxon>
        <taxon>Spermatophyta</taxon>
        <taxon>Magnoliopsida</taxon>
        <taxon>eudicotyledons</taxon>
        <taxon>Gunneridae</taxon>
        <taxon>Pentapetalae</taxon>
        <taxon>rosids</taxon>
        <taxon>fabids</taxon>
        <taxon>Fabales</taxon>
        <taxon>Fabaceae</taxon>
        <taxon>Papilionoideae</taxon>
        <taxon>50 kb inversion clade</taxon>
        <taxon>NPAAA clade</taxon>
        <taxon>indigoferoid/millettioid clade</taxon>
        <taxon>Phaseoleae</taxon>
        <taxon>Mucuna</taxon>
    </lineage>
</organism>
<feature type="non-terminal residue" evidence="1">
    <location>
        <position position="66"/>
    </location>
</feature>
<sequence length="66" mass="7151">ATYAAVVELVLHTLVNDIVNHDIDVVADAVGLEGDGTILLEPTREGVSGARSQHCLIYEMDIIIYE</sequence>
<accession>A0A371GDA6</accession>
<evidence type="ECO:0000313" key="1">
    <source>
        <dbReference type="EMBL" id="RDX88323.1"/>
    </source>
</evidence>
<reference evidence="1" key="1">
    <citation type="submission" date="2018-05" db="EMBL/GenBank/DDBJ databases">
        <title>Draft genome of Mucuna pruriens seed.</title>
        <authorList>
            <person name="Nnadi N.E."/>
            <person name="Vos R."/>
            <person name="Hasami M.H."/>
            <person name="Devisetty U.K."/>
            <person name="Aguiy J.C."/>
        </authorList>
    </citation>
    <scope>NUCLEOTIDE SEQUENCE [LARGE SCALE GENOMIC DNA]</scope>
    <source>
        <strain evidence="1">JCA_2017</strain>
    </source>
</reference>
<name>A0A371GDA6_MUCPR</name>
<proteinExistence type="predicted"/>
<dbReference type="EMBL" id="QJKJ01005977">
    <property type="protein sequence ID" value="RDX88323.1"/>
    <property type="molecule type" value="Genomic_DNA"/>
</dbReference>
<gene>
    <name evidence="1" type="ORF">CR513_30110</name>
</gene>
<dbReference type="AlphaFoldDB" id="A0A371GDA6"/>